<feature type="domain" description="Outer membrane protein beta-barrel" evidence="3">
    <location>
        <begin position="11"/>
        <end position="214"/>
    </location>
</feature>
<evidence type="ECO:0000259" key="3">
    <source>
        <dbReference type="Pfam" id="PF13505"/>
    </source>
</evidence>
<sequence length="214" mass="24178">MMQLKSITALSVLSLAMFSQTSLANEPLQIDDRKHSFGLVTGVASGEYKNSRSDGDGFAQAYLFYNYQLFNNFSIELAYTRAKEIDDWDWDCDEVEDDEKWVCTYEDDSDPLFNLPANELEMDGFVFAVKGHLPISQRNSLYAKVGAQYYDYDFGYDDNNIIAAPKGDSGTGLFLEAGWQYRWNCGIGMNVGLRYQDMGDLTFTSPNVGISYAF</sequence>
<protein>
    <submittedName>
        <fullName evidence="4">Porin family protein</fullName>
    </submittedName>
</protein>
<dbReference type="Proteomes" id="UP000290244">
    <property type="component" value="Chromosome"/>
</dbReference>
<organism evidence="4 5">
    <name type="scientific">Litorilituus sediminis</name>
    <dbReference type="NCBI Taxonomy" id="718192"/>
    <lineage>
        <taxon>Bacteria</taxon>
        <taxon>Pseudomonadati</taxon>
        <taxon>Pseudomonadota</taxon>
        <taxon>Gammaproteobacteria</taxon>
        <taxon>Alteromonadales</taxon>
        <taxon>Colwelliaceae</taxon>
        <taxon>Litorilituus</taxon>
    </lineage>
</organism>
<dbReference type="AlphaFoldDB" id="A0A4P6P4Z6"/>
<dbReference type="KEGG" id="lsd:EMK97_10010"/>
<accession>A0A4P6P4Z6</accession>
<name>A0A4P6P4Z6_9GAMM</name>
<feature type="chain" id="PRO_5020482288" evidence="2">
    <location>
        <begin position="25"/>
        <end position="214"/>
    </location>
</feature>
<evidence type="ECO:0000256" key="2">
    <source>
        <dbReference type="SAM" id="SignalP"/>
    </source>
</evidence>
<keyword evidence="5" id="KW-1185">Reference proteome</keyword>
<evidence type="ECO:0000256" key="1">
    <source>
        <dbReference type="ARBA" id="ARBA00022729"/>
    </source>
</evidence>
<gene>
    <name evidence="4" type="ORF">EMK97_10010</name>
</gene>
<dbReference type="Pfam" id="PF13505">
    <property type="entry name" value="OMP_b-brl"/>
    <property type="match status" value="1"/>
</dbReference>
<keyword evidence="1 2" id="KW-0732">Signal</keyword>
<dbReference type="InterPro" id="IPR011250">
    <property type="entry name" value="OMP/PagP_B-barrel"/>
</dbReference>
<dbReference type="EMBL" id="CP034759">
    <property type="protein sequence ID" value="QBG36018.1"/>
    <property type="molecule type" value="Genomic_DNA"/>
</dbReference>
<evidence type="ECO:0000313" key="4">
    <source>
        <dbReference type="EMBL" id="QBG36018.1"/>
    </source>
</evidence>
<dbReference type="SUPFAM" id="SSF56925">
    <property type="entry name" value="OMPA-like"/>
    <property type="match status" value="1"/>
</dbReference>
<dbReference type="OrthoDB" id="5823352at2"/>
<dbReference type="RefSeq" id="WP_130601760.1">
    <property type="nucleotide sequence ID" value="NZ_CP034759.1"/>
</dbReference>
<proteinExistence type="predicted"/>
<dbReference type="InterPro" id="IPR027385">
    <property type="entry name" value="Beta-barrel_OMP"/>
</dbReference>
<evidence type="ECO:0000313" key="5">
    <source>
        <dbReference type="Proteomes" id="UP000290244"/>
    </source>
</evidence>
<feature type="signal peptide" evidence="2">
    <location>
        <begin position="1"/>
        <end position="24"/>
    </location>
</feature>
<reference evidence="4 5" key="1">
    <citation type="submission" date="2018-12" db="EMBL/GenBank/DDBJ databases">
        <title>Complete genome of Litorilituus sediminis.</title>
        <authorList>
            <person name="Liu A."/>
            <person name="Rong J."/>
        </authorList>
    </citation>
    <scope>NUCLEOTIDE SEQUENCE [LARGE SCALE GENOMIC DNA]</scope>
    <source>
        <strain evidence="4 5">JCM 17549</strain>
    </source>
</reference>
<dbReference type="Gene3D" id="2.40.160.20">
    <property type="match status" value="1"/>
</dbReference>